<evidence type="ECO:0000313" key="1">
    <source>
        <dbReference type="EMBL" id="KAJ7321348.1"/>
    </source>
</evidence>
<keyword evidence="2" id="KW-1185">Reference proteome</keyword>
<organism evidence="1 2">
    <name type="scientific">Mycena albidolilacea</name>
    <dbReference type="NCBI Taxonomy" id="1033008"/>
    <lineage>
        <taxon>Eukaryota</taxon>
        <taxon>Fungi</taxon>
        <taxon>Dikarya</taxon>
        <taxon>Basidiomycota</taxon>
        <taxon>Agaricomycotina</taxon>
        <taxon>Agaricomycetes</taxon>
        <taxon>Agaricomycetidae</taxon>
        <taxon>Agaricales</taxon>
        <taxon>Marasmiineae</taxon>
        <taxon>Mycenaceae</taxon>
        <taxon>Mycena</taxon>
    </lineage>
</organism>
<evidence type="ECO:0008006" key="3">
    <source>
        <dbReference type="Google" id="ProtNLM"/>
    </source>
</evidence>
<evidence type="ECO:0000313" key="2">
    <source>
        <dbReference type="Proteomes" id="UP001218218"/>
    </source>
</evidence>
<sequence>PSMKPTPHFKALKREVFGRVTQCRTGHYFSGEYYSRFIPSENVDCICGEVYQTREHLLRECPRHVDQRLIPEAVSRDVSL</sequence>
<feature type="non-terminal residue" evidence="1">
    <location>
        <position position="80"/>
    </location>
</feature>
<dbReference type="AlphaFoldDB" id="A0AAD6ZGG0"/>
<dbReference type="EMBL" id="JARIHO010000051">
    <property type="protein sequence ID" value="KAJ7321348.1"/>
    <property type="molecule type" value="Genomic_DNA"/>
</dbReference>
<name>A0AAD6ZGG0_9AGAR</name>
<proteinExistence type="predicted"/>
<accession>A0AAD6ZGG0</accession>
<dbReference type="Proteomes" id="UP001218218">
    <property type="component" value="Unassembled WGS sequence"/>
</dbReference>
<feature type="non-terminal residue" evidence="1">
    <location>
        <position position="1"/>
    </location>
</feature>
<gene>
    <name evidence="1" type="ORF">DFH08DRAFT_637798</name>
</gene>
<protein>
    <recommendedName>
        <fullName evidence="3">Reverse transcriptase</fullName>
    </recommendedName>
</protein>
<comment type="caution">
    <text evidence="1">The sequence shown here is derived from an EMBL/GenBank/DDBJ whole genome shotgun (WGS) entry which is preliminary data.</text>
</comment>
<reference evidence="1" key="1">
    <citation type="submission" date="2023-03" db="EMBL/GenBank/DDBJ databases">
        <title>Massive genome expansion in bonnet fungi (Mycena s.s.) driven by repeated elements and novel gene families across ecological guilds.</title>
        <authorList>
            <consortium name="Lawrence Berkeley National Laboratory"/>
            <person name="Harder C.B."/>
            <person name="Miyauchi S."/>
            <person name="Viragh M."/>
            <person name="Kuo A."/>
            <person name="Thoen E."/>
            <person name="Andreopoulos B."/>
            <person name="Lu D."/>
            <person name="Skrede I."/>
            <person name="Drula E."/>
            <person name="Henrissat B."/>
            <person name="Morin E."/>
            <person name="Kohler A."/>
            <person name="Barry K."/>
            <person name="LaButti K."/>
            <person name="Morin E."/>
            <person name="Salamov A."/>
            <person name="Lipzen A."/>
            <person name="Mereny Z."/>
            <person name="Hegedus B."/>
            <person name="Baldrian P."/>
            <person name="Stursova M."/>
            <person name="Weitz H."/>
            <person name="Taylor A."/>
            <person name="Grigoriev I.V."/>
            <person name="Nagy L.G."/>
            <person name="Martin F."/>
            <person name="Kauserud H."/>
        </authorList>
    </citation>
    <scope>NUCLEOTIDE SEQUENCE</scope>
    <source>
        <strain evidence="1">CBHHK002</strain>
    </source>
</reference>